<keyword evidence="4" id="KW-1185">Reference proteome</keyword>
<reference evidence="3" key="1">
    <citation type="submission" date="2019-02" db="EMBL/GenBank/DDBJ databases">
        <authorList>
            <person name="Li S.-H."/>
        </authorList>
    </citation>
    <scope>NUCLEOTIDE SEQUENCE</scope>
    <source>
        <strain evidence="3">IMCC8485</strain>
    </source>
</reference>
<comment type="caution">
    <text evidence="3">The sequence shown here is derived from an EMBL/GenBank/DDBJ whole genome shotgun (WGS) entry which is preliminary data.</text>
</comment>
<organism evidence="3 4">
    <name type="scientific">Candidatus Seongchinamella marina</name>
    <dbReference type="NCBI Taxonomy" id="2518990"/>
    <lineage>
        <taxon>Bacteria</taxon>
        <taxon>Pseudomonadati</taxon>
        <taxon>Pseudomonadota</taxon>
        <taxon>Gammaproteobacteria</taxon>
        <taxon>Cellvibrionales</taxon>
        <taxon>Halieaceae</taxon>
        <taxon>Seongchinamella</taxon>
    </lineage>
</organism>
<dbReference type="InterPro" id="IPR045851">
    <property type="entry name" value="AMP-bd_C_sf"/>
</dbReference>
<evidence type="ECO:0000256" key="1">
    <source>
        <dbReference type="ARBA" id="ARBA00006432"/>
    </source>
</evidence>
<dbReference type="Proteomes" id="UP001143307">
    <property type="component" value="Unassembled WGS sequence"/>
</dbReference>
<dbReference type="PANTHER" id="PTHR43201:SF8">
    <property type="entry name" value="ACYL-COA SYNTHETASE FAMILY MEMBER 3"/>
    <property type="match status" value="1"/>
</dbReference>
<dbReference type="InterPro" id="IPR025110">
    <property type="entry name" value="AMP-bd_C"/>
</dbReference>
<protein>
    <recommendedName>
        <fullName evidence="2">AMP-binding enzyme C-terminal domain-containing protein</fullName>
    </recommendedName>
</protein>
<name>A0ABT3T277_9GAMM</name>
<sequence>MKSGGYKLSALEIEGTWLTHEAVAEYAVIGVKDETWGESVMDFIGLKGGATLEYSDLKSWCDGKMSSYKIPQAIKIVDTLPRNAMGKVTKPELKKLL</sequence>
<dbReference type="SUPFAM" id="SSF56801">
    <property type="entry name" value="Acetyl-CoA synthetase-like"/>
    <property type="match status" value="1"/>
</dbReference>
<dbReference type="PANTHER" id="PTHR43201">
    <property type="entry name" value="ACYL-COA SYNTHETASE"/>
    <property type="match status" value="1"/>
</dbReference>
<dbReference type="EMBL" id="SHNP01000010">
    <property type="protein sequence ID" value="MCX2975629.1"/>
    <property type="molecule type" value="Genomic_DNA"/>
</dbReference>
<accession>A0ABT3T277</accession>
<evidence type="ECO:0000313" key="3">
    <source>
        <dbReference type="EMBL" id="MCX2975629.1"/>
    </source>
</evidence>
<dbReference type="Pfam" id="PF13193">
    <property type="entry name" value="AMP-binding_C"/>
    <property type="match status" value="1"/>
</dbReference>
<evidence type="ECO:0000313" key="4">
    <source>
        <dbReference type="Proteomes" id="UP001143307"/>
    </source>
</evidence>
<gene>
    <name evidence="3" type="ORF">EYC87_18780</name>
</gene>
<comment type="similarity">
    <text evidence="1">Belongs to the ATP-dependent AMP-binding enzyme family.</text>
</comment>
<proteinExistence type="inferred from homology"/>
<dbReference type="Gene3D" id="3.30.300.30">
    <property type="match status" value="1"/>
</dbReference>
<feature type="domain" description="AMP-binding enzyme C-terminal" evidence="2">
    <location>
        <begin position="12"/>
        <end position="87"/>
    </location>
</feature>
<evidence type="ECO:0000259" key="2">
    <source>
        <dbReference type="Pfam" id="PF13193"/>
    </source>
</evidence>